<keyword evidence="1" id="KW-1133">Transmembrane helix</keyword>
<dbReference type="Proteomes" id="UP000183015">
    <property type="component" value="Unassembled WGS sequence"/>
</dbReference>
<dbReference type="STRING" id="235985.SAMN05414137_111151"/>
<reference evidence="3" key="1">
    <citation type="submission" date="2016-10" db="EMBL/GenBank/DDBJ databases">
        <authorList>
            <person name="Varghese N."/>
        </authorList>
    </citation>
    <scope>NUCLEOTIDE SEQUENCE [LARGE SCALE GENOMIC DNA]</scope>
    <source>
        <strain evidence="3">DSM 45096 / BCRC 16803 / CGMCC 4.1857 / CIP 109030 / JCM 12277 / KCTC 19219 / NBRC 100920 / 33214</strain>
    </source>
</reference>
<dbReference type="eggNOG" id="ENOG503361C">
    <property type="taxonomic scope" value="Bacteria"/>
</dbReference>
<keyword evidence="1" id="KW-0472">Membrane</keyword>
<proteinExistence type="predicted"/>
<organism evidence="2 3">
    <name type="scientific">Streptacidiphilus jiangxiensis</name>
    <dbReference type="NCBI Taxonomy" id="235985"/>
    <lineage>
        <taxon>Bacteria</taxon>
        <taxon>Bacillati</taxon>
        <taxon>Actinomycetota</taxon>
        <taxon>Actinomycetes</taxon>
        <taxon>Kitasatosporales</taxon>
        <taxon>Streptomycetaceae</taxon>
        <taxon>Streptacidiphilus</taxon>
    </lineage>
</organism>
<dbReference type="RefSeq" id="WP_042449234.1">
    <property type="nucleotide sequence ID" value="NZ_BBPN01000015.1"/>
</dbReference>
<keyword evidence="1" id="KW-0812">Transmembrane</keyword>
<keyword evidence="3" id="KW-1185">Reference proteome</keyword>
<accession>A0A1H7S5B6</accession>
<dbReference type="AlphaFoldDB" id="A0A1H7S5B6"/>
<gene>
    <name evidence="2" type="ORF">SAMN05414137_111151</name>
</gene>
<evidence type="ECO:0000256" key="1">
    <source>
        <dbReference type="SAM" id="Phobius"/>
    </source>
</evidence>
<sequence length="371" mass="39616">MTGRTDLDDLQEHSLTLELGALAHAADAPPSRVDIPAAVQSGRRLRRRRRRVRLGATALALTAVTVGALLAGPGHAPTPVPADVQRGPADGWQGPARWHLPGRVDPHDPIRSTAQFGWLPPGAGAKGYTQTGWRSDALASGKAAPGAEMRETFRLFVYPRGVDPAVKGARDPAMKYRLPAPDVNGRRAYWATSNAGQPVSTMESLLRWQSADGRWVELTAQYVPVPGQERTLLRIAASATVADSAVPVPVSITDLPEGSTGDDSGFGMDNWLSDDTSDTNWSVAIGWQLHGYDISLTAAPYTEATDQQLRQLASHEQQACETVKGLDVCLTHNGPDKAPAALTAVGGLKGLLKHVRVFGLDPANWTTHVLP</sequence>
<protein>
    <submittedName>
        <fullName evidence="2">Uncharacterized protein</fullName>
    </submittedName>
</protein>
<dbReference type="OrthoDB" id="5185175at2"/>
<dbReference type="EMBL" id="FOAZ01000011">
    <property type="protein sequence ID" value="SEL67446.1"/>
    <property type="molecule type" value="Genomic_DNA"/>
</dbReference>
<feature type="transmembrane region" description="Helical" evidence="1">
    <location>
        <begin position="52"/>
        <end position="71"/>
    </location>
</feature>
<name>A0A1H7S5B6_STRJI</name>
<evidence type="ECO:0000313" key="3">
    <source>
        <dbReference type="Proteomes" id="UP000183015"/>
    </source>
</evidence>
<evidence type="ECO:0000313" key="2">
    <source>
        <dbReference type="EMBL" id="SEL67446.1"/>
    </source>
</evidence>